<accession>A0ABY8UZ10</accession>
<keyword evidence="7" id="KW-1133">Transmembrane helix</keyword>
<keyword evidence="10" id="KW-1185">Reference proteome</keyword>
<evidence type="ECO:0000313" key="9">
    <source>
        <dbReference type="EMBL" id="WIF97784.1"/>
    </source>
</evidence>
<name>A0ABY8UZ10_9BACI</name>
<keyword evidence="7" id="KW-0812">Transmembrane</keyword>
<keyword evidence="2" id="KW-0677">Repeat</keyword>
<feature type="repeat" description="TPR" evidence="5">
    <location>
        <begin position="137"/>
        <end position="170"/>
    </location>
</feature>
<dbReference type="InterPro" id="IPR018253">
    <property type="entry name" value="DnaJ_domain_CS"/>
</dbReference>
<dbReference type="RefSeq" id="WP_231417831.1">
    <property type="nucleotide sequence ID" value="NZ_CP126446.1"/>
</dbReference>
<dbReference type="PROSITE" id="PS00636">
    <property type="entry name" value="DNAJ_1"/>
    <property type="match status" value="1"/>
</dbReference>
<keyword evidence="7" id="KW-0472">Membrane</keyword>
<sequence length="420" mass="48559">MAQDYYDILEVSKDATQDDIKRAYIKGLRKYSNETHPEEFKLIREAYEVLYNADKREKYDQRSQQDTYYEDQMEIVLNYMEHSNFKDALKILLRLENRYSNDVFLLQQKAICLIHLKRFREAKIIAQSLLGKDPNNIDTLIIMGTVYENLEAFPMAVPIFKKLIDLQPDEAGFRHRLSFAYSEQNDYRSALDVLEEYIYGRSTHGVDAVPLLVEMIYLNILLDQKPDHDDVVDILGDLFLHSPNERTAAINIVMNHATNIGSEHYVFKDLISTVELMNRGKDPEVNDWLNASYESLNHNLIYYPQKEKTPSYSKVKKEGTPSYNNAQRERNSSYDQAHRDETASTYAADLSTPDEYGSIVISILIGLFFTATYNVVSGFILGFMWYLFAPKIKSLIKTILNFVGCLLLILVVIAFLFGFG</sequence>
<evidence type="ECO:0000256" key="4">
    <source>
        <dbReference type="ARBA" id="ARBA00023016"/>
    </source>
</evidence>
<feature type="domain" description="J" evidence="8">
    <location>
        <begin position="4"/>
        <end position="63"/>
    </location>
</feature>
<reference evidence="9 10" key="1">
    <citation type="submission" date="2023-05" db="EMBL/GenBank/DDBJ databases">
        <title>Comparative genomics reveals the evidence of polycyclic aromatic hydrocarbons degradation in moderately halophilic genus Pontibacillus.</title>
        <authorList>
            <person name="Yang H."/>
            <person name="Qian Z."/>
        </authorList>
    </citation>
    <scope>NUCLEOTIDE SEQUENCE [LARGE SCALE GENOMIC DNA]</scope>
    <source>
        <strain evidence="10">HN14</strain>
    </source>
</reference>
<gene>
    <name evidence="9" type="ORF">QNI29_18980</name>
</gene>
<keyword evidence="4" id="KW-0346">Stress response</keyword>
<dbReference type="CDD" id="cd06257">
    <property type="entry name" value="DnaJ"/>
    <property type="match status" value="1"/>
</dbReference>
<dbReference type="Proteomes" id="UP001236652">
    <property type="component" value="Chromosome"/>
</dbReference>
<dbReference type="Pfam" id="PF00226">
    <property type="entry name" value="DnaJ"/>
    <property type="match status" value="1"/>
</dbReference>
<evidence type="ECO:0000256" key="7">
    <source>
        <dbReference type="SAM" id="Phobius"/>
    </source>
</evidence>
<dbReference type="SMART" id="SM00271">
    <property type="entry name" value="DnaJ"/>
    <property type="match status" value="1"/>
</dbReference>
<dbReference type="InterPro" id="IPR036869">
    <property type="entry name" value="J_dom_sf"/>
</dbReference>
<protein>
    <submittedName>
        <fullName evidence="9">DnaJ domain-containing protein</fullName>
    </submittedName>
</protein>
<evidence type="ECO:0000313" key="10">
    <source>
        <dbReference type="Proteomes" id="UP001236652"/>
    </source>
</evidence>
<evidence type="ECO:0000256" key="1">
    <source>
        <dbReference type="ARBA" id="ARBA00022705"/>
    </source>
</evidence>
<dbReference type="InterPro" id="IPR019734">
    <property type="entry name" value="TPR_rpt"/>
</dbReference>
<dbReference type="SUPFAM" id="SSF46565">
    <property type="entry name" value="Chaperone J-domain"/>
    <property type="match status" value="1"/>
</dbReference>
<dbReference type="SMART" id="SM00028">
    <property type="entry name" value="TPR"/>
    <property type="match status" value="2"/>
</dbReference>
<dbReference type="PANTHER" id="PTHR45188:SF2">
    <property type="entry name" value="DNAJ HOMOLOG SUBFAMILY C MEMBER 7"/>
    <property type="match status" value="1"/>
</dbReference>
<feature type="transmembrane region" description="Helical" evidence="7">
    <location>
        <begin position="359"/>
        <end position="387"/>
    </location>
</feature>
<evidence type="ECO:0000256" key="3">
    <source>
        <dbReference type="ARBA" id="ARBA00022803"/>
    </source>
</evidence>
<feature type="region of interest" description="Disordered" evidence="6">
    <location>
        <begin position="312"/>
        <end position="338"/>
    </location>
</feature>
<feature type="transmembrane region" description="Helical" evidence="7">
    <location>
        <begin position="399"/>
        <end position="419"/>
    </location>
</feature>
<proteinExistence type="predicted"/>
<dbReference type="PRINTS" id="PR00625">
    <property type="entry name" value="JDOMAIN"/>
</dbReference>
<dbReference type="InterPro" id="IPR001623">
    <property type="entry name" value="DnaJ_domain"/>
</dbReference>
<dbReference type="EMBL" id="CP126446">
    <property type="protein sequence ID" value="WIF97784.1"/>
    <property type="molecule type" value="Genomic_DNA"/>
</dbReference>
<evidence type="ECO:0000259" key="8">
    <source>
        <dbReference type="PROSITE" id="PS50076"/>
    </source>
</evidence>
<evidence type="ECO:0000256" key="2">
    <source>
        <dbReference type="ARBA" id="ARBA00022737"/>
    </source>
</evidence>
<keyword evidence="1" id="KW-0235">DNA replication</keyword>
<dbReference type="PANTHER" id="PTHR45188">
    <property type="entry name" value="DNAJ PROTEIN P58IPK HOMOLOG"/>
    <property type="match status" value="1"/>
</dbReference>
<dbReference type="InterPro" id="IPR011990">
    <property type="entry name" value="TPR-like_helical_dom_sf"/>
</dbReference>
<dbReference type="Gene3D" id="1.10.287.110">
    <property type="entry name" value="DnaJ domain"/>
    <property type="match status" value="1"/>
</dbReference>
<dbReference type="SUPFAM" id="SSF48452">
    <property type="entry name" value="TPR-like"/>
    <property type="match status" value="1"/>
</dbReference>
<feature type="compositionally biased region" description="Basic and acidic residues" evidence="6">
    <location>
        <begin position="327"/>
        <end position="338"/>
    </location>
</feature>
<dbReference type="Gene3D" id="1.25.40.10">
    <property type="entry name" value="Tetratricopeptide repeat domain"/>
    <property type="match status" value="1"/>
</dbReference>
<keyword evidence="3 5" id="KW-0802">TPR repeat</keyword>
<organism evidence="9 10">
    <name type="scientific">Pontibacillus chungwhensis</name>
    <dbReference type="NCBI Taxonomy" id="265426"/>
    <lineage>
        <taxon>Bacteria</taxon>
        <taxon>Bacillati</taxon>
        <taxon>Bacillota</taxon>
        <taxon>Bacilli</taxon>
        <taxon>Bacillales</taxon>
        <taxon>Bacillaceae</taxon>
        <taxon>Pontibacillus</taxon>
    </lineage>
</organism>
<dbReference type="PROSITE" id="PS50076">
    <property type="entry name" value="DNAJ_2"/>
    <property type="match status" value="1"/>
</dbReference>
<evidence type="ECO:0000256" key="6">
    <source>
        <dbReference type="SAM" id="MobiDB-lite"/>
    </source>
</evidence>
<dbReference type="Pfam" id="PF04733">
    <property type="entry name" value="Coatomer_E"/>
    <property type="match status" value="1"/>
</dbReference>
<dbReference type="PROSITE" id="PS50005">
    <property type="entry name" value="TPR"/>
    <property type="match status" value="1"/>
</dbReference>
<evidence type="ECO:0000256" key="5">
    <source>
        <dbReference type="PROSITE-ProRule" id="PRU00339"/>
    </source>
</evidence>